<dbReference type="HOGENOM" id="CLU_147945_2_1_11"/>
<dbReference type="KEGG" id="cdo:CDOO_02380"/>
<proteinExistence type="predicted"/>
<protein>
    <submittedName>
        <fullName evidence="1">Uncharacterized protein</fullName>
    </submittedName>
</protein>
<reference evidence="1 2" key="1">
    <citation type="submission" date="2013-09" db="EMBL/GenBank/DDBJ databases">
        <title>Complete genome sequence of Corynebacterium doosanense CAU 212(T) (=DSM 45436(T)), isolated from activated sludge.</title>
        <authorList>
            <person name="Schaffert L."/>
            <person name="Albersmeier A."/>
            <person name="Kalinowski J."/>
            <person name="Ruckert C."/>
        </authorList>
    </citation>
    <scope>NUCLEOTIDE SEQUENCE [LARGE SCALE GENOMIC DNA]</scope>
    <source>
        <strain evidence="1 2">CAU 212</strain>
    </source>
</reference>
<evidence type="ECO:0000313" key="1">
    <source>
        <dbReference type="EMBL" id="AIT60227.1"/>
    </source>
</evidence>
<accession>A0A097IDM5</accession>
<dbReference type="AlphaFoldDB" id="A0A097IDM5"/>
<dbReference type="RefSeq" id="WP_018021376.1">
    <property type="nucleotide sequence ID" value="NZ_AQUX01000002.1"/>
</dbReference>
<dbReference type="EMBL" id="CP006764">
    <property type="protein sequence ID" value="AIT60227.1"/>
    <property type="molecule type" value="Genomic_DNA"/>
</dbReference>
<dbReference type="eggNOG" id="ENOG5031JY6">
    <property type="taxonomic scope" value="Bacteria"/>
</dbReference>
<keyword evidence="2" id="KW-1185">Reference proteome</keyword>
<sequence length="120" mass="13116">MARLDVQSDRVRVQLFWWEKAAIRRSHLTIPRRAITGVTVVTDTWDAVGEGRYEQSAKVPGLTRSGTVVSEDGSGDRTFALCHRRGPGLVLHLQGATFRRIVLSTPGLAAAEEYAEAIGA</sequence>
<dbReference type="Proteomes" id="UP000029914">
    <property type="component" value="Chromosome"/>
</dbReference>
<organism evidence="1 2">
    <name type="scientific">Corynebacterium doosanense CAU 212 = DSM 45436</name>
    <dbReference type="NCBI Taxonomy" id="558173"/>
    <lineage>
        <taxon>Bacteria</taxon>
        <taxon>Bacillati</taxon>
        <taxon>Actinomycetota</taxon>
        <taxon>Actinomycetes</taxon>
        <taxon>Mycobacteriales</taxon>
        <taxon>Corynebacteriaceae</taxon>
        <taxon>Corynebacterium</taxon>
    </lineage>
</organism>
<dbReference type="STRING" id="558173.CDOO_02380"/>
<dbReference type="OrthoDB" id="530515at2"/>
<name>A0A097IDM5_9CORY</name>
<gene>
    <name evidence="1" type="ORF">CDOO_02380</name>
</gene>
<evidence type="ECO:0000313" key="2">
    <source>
        <dbReference type="Proteomes" id="UP000029914"/>
    </source>
</evidence>